<gene>
    <name evidence="2" type="ORF">BCONGLO52_02300</name>
</gene>
<keyword evidence="1" id="KW-0472">Membrane</keyword>
<keyword evidence="1" id="KW-0812">Transmembrane</keyword>
<feature type="transmembrane region" description="Helical" evidence="1">
    <location>
        <begin position="37"/>
        <end position="57"/>
    </location>
</feature>
<organism evidence="2 3">
    <name type="scientific">Brachybacterium conglomeratum</name>
    <dbReference type="NCBI Taxonomy" id="47846"/>
    <lineage>
        <taxon>Bacteria</taxon>
        <taxon>Bacillati</taxon>
        <taxon>Actinomycetota</taxon>
        <taxon>Actinomycetes</taxon>
        <taxon>Micrococcales</taxon>
        <taxon>Dermabacteraceae</taxon>
        <taxon>Brachybacterium</taxon>
    </lineage>
</organism>
<dbReference type="RefSeq" id="WP_164736283.1">
    <property type="nucleotide sequence ID" value="NZ_BSDQ01000001.1"/>
</dbReference>
<comment type="caution">
    <text evidence="2">The sequence shown here is derived from an EMBL/GenBank/DDBJ whole genome shotgun (WGS) entry which is preliminary data.</text>
</comment>
<dbReference type="GeneID" id="78122746"/>
<feature type="transmembrane region" description="Helical" evidence="1">
    <location>
        <begin position="6"/>
        <end position="25"/>
    </location>
</feature>
<sequence length="58" mass="6122">MSTAVVLLFLLSGMLMFATIISLYATVVTSKSKNVPTWVWGLGAACLVVAFAAVVLMN</sequence>
<reference evidence="2" key="1">
    <citation type="submission" date="2022-12" db="EMBL/GenBank/DDBJ databases">
        <title>Reference genome sequencing for broad-spectrum identification of bacterial and archaeal isolates by mass spectrometry.</title>
        <authorList>
            <person name="Sekiguchi Y."/>
            <person name="Tourlousse D.M."/>
        </authorList>
    </citation>
    <scope>NUCLEOTIDE SEQUENCE</scope>
    <source>
        <strain evidence="2">5-2</strain>
    </source>
</reference>
<dbReference type="Proteomes" id="UP001144451">
    <property type="component" value="Unassembled WGS sequence"/>
</dbReference>
<proteinExistence type="predicted"/>
<keyword evidence="3" id="KW-1185">Reference proteome</keyword>
<evidence type="ECO:0000313" key="2">
    <source>
        <dbReference type="EMBL" id="GLI29389.1"/>
    </source>
</evidence>
<protein>
    <submittedName>
        <fullName evidence="2">Uncharacterized protein</fullName>
    </submittedName>
</protein>
<name>A0ABQ5RBX6_9MICO</name>
<keyword evidence="1" id="KW-1133">Transmembrane helix</keyword>
<evidence type="ECO:0000256" key="1">
    <source>
        <dbReference type="SAM" id="Phobius"/>
    </source>
</evidence>
<evidence type="ECO:0000313" key="3">
    <source>
        <dbReference type="Proteomes" id="UP001144451"/>
    </source>
</evidence>
<accession>A0ABQ5RBX6</accession>
<dbReference type="EMBL" id="BSDQ01000001">
    <property type="protein sequence ID" value="GLI29389.1"/>
    <property type="molecule type" value="Genomic_DNA"/>
</dbReference>